<dbReference type="InterPro" id="IPR010272">
    <property type="entry name" value="T6SS_TssF"/>
</dbReference>
<accession>A0A1N6X0P5</accession>
<protein>
    <submittedName>
        <fullName evidence="1">Type VI secretion system protein ImpG</fullName>
    </submittedName>
</protein>
<dbReference type="Pfam" id="PF05947">
    <property type="entry name" value="T6SS_TssF"/>
    <property type="match status" value="1"/>
</dbReference>
<proteinExistence type="predicted"/>
<dbReference type="AlphaFoldDB" id="A0A1N6X0P5"/>
<dbReference type="PIRSF" id="PIRSF028304">
    <property type="entry name" value="UCP028304"/>
    <property type="match status" value="1"/>
</dbReference>
<evidence type="ECO:0000313" key="2">
    <source>
        <dbReference type="Proteomes" id="UP000186895"/>
    </source>
</evidence>
<dbReference type="RefSeq" id="WP_076465801.1">
    <property type="nucleotide sequence ID" value="NZ_FTMN01000012.1"/>
</dbReference>
<organism evidence="1 2">
    <name type="scientific">Marinobacterium stanieri</name>
    <dbReference type="NCBI Taxonomy" id="49186"/>
    <lineage>
        <taxon>Bacteria</taxon>
        <taxon>Pseudomonadati</taxon>
        <taxon>Pseudomonadota</taxon>
        <taxon>Gammaproteobacteria</taxon>
        <taxon>Oceanospirillales</taxon>
        <taxon>Oceanospirillaceae</taxon>
        <taxon>Marinobacterium</taxon>
    </lineage>
</organism>
<dbReference type="EMBL" id="FTMN01000012">
    <property type="protein sequence ID" value="SIQ95841.1"/>
    <property type="molecule type" value="Genomic_DNA"/>
</dbReference>
<dbReference type="STRING" id="49186.SAMN05421647_11256"/>
<dbReference type="PANTHER" id="PTHR35370">
    <property type="entry name" value="CYTOPLASMIC PROTEIN-RELATED-RELATED"/>
    <property type="match status" value="1"/>
</dbReference>
<keyword evidence="2" id="KW-1185">Reference proteome</keyword>
<dbReference type="Proteomes" id="UP000186895">
    <property type="component" value="Unassembled WGS sequence"/>
</dbReference>
<evidence type="ECO:0000313" key="1">
    <source>
        <dbReference type="EMBL" id="SIQ95841.1"/>
    </source>
</evidence>
<name>A0A1N6X0P5_9GAMM</name>
<dbReference type="eggNOG" id="COG3519">
    <property type="taxonomic scope" value="Bacteria"/>
</dbReference>
<gene>
    <name evidence="1" type="ORF">SAMN05421647_11256</name>
</gene>
<dbReference type="NCBIfam" id="TIGR03359">
    <property type="entry name" value="VI_chp_6"/>
    <property type="match status" value="1"/>
</dbReference>
<dbReference type="PANTHER" id="PTHR35370:SF1">
    <property type="entry name" value="TYPE VI SECRETION SYSTEM COMPONENT TSSF1"/>
    <property type="match status" value="1"/>
</dbReference>
<reference evidence="1 2" key="1">
    <citation type="submission" date="2017-01" db="EMBL/GenBank/DDBJ databases">
        <authorList>
            <person name="Mah S.A."/>
            <person name="Swanson W.J."/>
            <person name="Moy G.W."/>
            <person name="Vacquier V.D."/>
        </authorList>
    </citation>
    <scope>NUCLEOTIDE SEQUENCE [LARGE SCALE GENOMIC DNA]</scope>
    <source>
        <strain evidence="1 2">DSM 7027</strain>
    </source>
</reference>
<sequence length="608" mass="68700">MSNVLIDYYQRELNYLKRRGEAFAEEFPKVAARLQLTDDQARDPHVERIIQGIAFLNARVRKKLDDEFPQLCQTLMDVIYPHFLRPLPSYSIISFEPDKDLSTLASIPAGEDVHADVDEQYTCRFKTVYDAQVLPLKLESARLQSYPVDAPTPGQTSELESALKLRLVAINPDVELETTGISRLRFFIKGNRHYSFALYELIHNHALTVGVADNQYDANAVFMDASNAIQQVGFSEHEGIFDYPEQSFLGYRLLTEYFNYTDKFLFFDIELDDAAQAKLNGQAFDVFLYFNKSLPDIEATVDAGNFVLNATPLLNLYEQFAEPTRLTHQEYEYPVIADARHPDSVEVYSIDSVSVSADQSQIETVRPFFGIHGWDVSQQSCASWHSRREERDTGNTRSQVFLSLINSDELMAQQEEAVVLTRLKCFNGNLPKRLSQTWSQPPLVLSSGSSAVGKILMETSFSDVVRPQLGDDTYWNLLSHLNLNYVSLSADEAGTLVLRKMLSLYNSSRSRENANAADAVRVSRVAPSTMRMVDERGIPFFCRGSRVSLGIDSTRFSGNSPFLFASVLERFLGLYTHVNAFIQLSVELDGEETPLKVWPARAGEQALI</sequence>